<name>A0A380DNK4_STAAU</name>
<feature type="domain" description="UvrD-like helicase C-terminal" evidence="5">
    <location>
        <begin position="18"/>
        <end position="43"/>
    </location>
</feature>
<evidence type="ECO:0000256" key="1">
    <source>
        <dbReference type="ARBA" id="ARBA00022741"/>
    </source>
</evidence>
<dbReference type="GO" id="GO:0005524">
    <property type="term" value="F:ATP binding"/>
    <property type="evidence" value="ECO:0007669"/>
    <property type="project" value="UniProtKB-KW"/>
</dbReference>
<evidence type="ECO:0000259" key="5">
    <source>
        <dbReference type="Pfam" id="PF13361"/>
    </source>
</evidence>
<accession>A0A380DNK4</accession>
<keyword evidence="4" id="KW-0067">ATP-binding</keyword>
<protein>
    <submittedName>
        <fullName evidence="6">ATP-dependent nuclease, subunit A</fullName>
        <ecNumber evidence="6">3.1.-.-</ecNumber>
    </submittedName>
</protein>
<keyword evidence="1" id="KW-0547">Nucleotide-binding</keyword>
<dbReference type="Gene3D" id="3.40.50.300">
    <property type="entry name" value="P-loop containing nucleotide triphosphate hydrolases"/>
    <property type="match status" value="1"/>
</dbReference>
<reference evidence="6 7" key="1">
    <citation type="submission" date="2018-06" db="EMBL/GenBank/DDBJ databases">
        <authorList>
            <consortium name="Pathogen Informatics"/>
            <person name="Doyle S."/>
        </authorList>
    </citation>
    <scope>NUCLEOTIDE SEQUENCE [LARGE SCALE GENOMIC DNA]</scope>
    <source>
        <strain evidence="6 7">NCTC6133</strain>
    </source>
</reference>
<sequence length="56" mass="6384">MIERGKDFGEENVVGPNDNVVRMMTIHSSKGLEFPFVIYSGLSKDFNKRDLKQPVI</sequence>
<evidence type="ECO:0000256" key="2">
    <source>
        <dbReference type="ARBA" id="ARBA00022801"/>
    </source>
</evidence>
<dbReference type="GO" id="GO:0004386">
    <property type="term" value="F:helicase activity"/>
    <property type="evidence" value="ECO:0007669"/>
    <property type="project" value="UniProtKB-KW"/>
</dbReference>
<evidence type="ECO:0000256" key="4">
    <source>
        <dbReference type="ARBA" id="ARBA00022840"/>
    </source>
</evidence>
<keyword evidence="3" id="KW-0347">Helicase</keyword>
<evidence type="ECO:0000256" key="3">
    <source>
        <dbReference type="ARBA" id="ARBA00022806"/>
    </source>
</evidence>
<dbReference type="Pfam" id="PF13361">
    <property type="entry name" value="UvrD_C"/>
    <property type="match status" value="1"/>
</dbReference>
<gene>
    <name evidence="6" type="primary">addA_4</name>
    <name evidence="6" type="ORF">NCTC6133_01134</name>
</gene>
<dbReference type="InterPro" id="IPR027417">
    <property type="entry name" value="P-loop_NTPase"/>
</dbReference>
<organism evidence="6 7">
    <name type="scientific">Staphylococcus aureus</name>
    <dbReference type="NCBI Taxonomy" id="1280"/>
    <lineage>
        <taxon>Bacteria</taxon>
        <taxon>Bacillati</taxon>
        <taxon>Bacillota</taxon>
        <taxon>Bacilli</taxon>
        <taxon>Bacillales</taxon>
        <taxon>Staphylococcaceae</taxon>
        <taxon>Staphylococcus</taxon>
    </lineage>
</organism>
<dbReference type="AlphaFoldDB" id="A0A380DNK4"/>
<keyword evidence="2 6" id="KW-0378">Hydrolase</keyword>
<dbReference type="Proteomes" id="UP000255091">
    <property type="component" value="Unassembled WGS sequence"/>
</dbReference>
<proteinExistence type="predicted"/>
<dbReference type="SUPFAM" id="SSF52540">
    <property type="entry name" value="P-loop containing nucleoside triphosphate hydrolases"/>
    <property type="match status" value="1"/>
</dbReference>
<dbReference type="GO" id="GO:0016787">
    <property type="term" value="F:hydrolase activity"/>
    <property type="evidence" value="ECO:0007669"/>
    <property type="project" value="UniProtKB-KW"/>
</dbReference>
<evidence type="ECO:0000313" key="6">
    <source>
        <dbReference type="EMBL" id="SUK38616.1"/>
    </source>
</evidence>
<dbReference type="EC" id="3.1.-.-" evidence="6"/>
<evidence type="ECO:0000313" key="7">
    <source>
        <dbReference type="Proteomes" id="UP000255091"/>
    </source>
</evidence>
<dbReference type="InterPro" id="IPR014017">
    <property type="entry name" value="DNA_helicase_UvrD-like_C"/>
</dbReference>
<dbReference type="EMBL" id="UHAP01000001">
    <property type="protein sequence ID" value="SUK38616.1"/>
    <property type="molecule type" value="Genomic_DNA"/>
</dbReference>